<dbReference type="Proteomes" id="UP000192468">
    <property type="component" value="Unassembled WGS sequence"/>
</dbReference>
<protein>
    <submittedName>
        <fullName evidence="1">Uncharacterized protein</fullName>
    </submittedName>
</protein>
<dbReference type="Gene3D" id="2.40.50.140">
    <property type="entry name" value="Nucleic acid-binding proteins"/>
    <property type="match status" value="1"/>
</dbReference>
<dbReference type="OrthoDB" id="1887806at2"/>
<dbReference type="AlphaFoldDB" id="A0A1W1XA11"/>
<dbReference type="EMBL" id="FWXH01000003">
    <property type="protein sequence ID" value="SMC20776.1"/>
    <property type="molecule type" value="Genomic_DNA"/>
</dbReference>
<dbReference type="RefSeq" id="WP_084114495.1">
    <property type="nucleotide sequence ID" value="NZ_FWXH01000003.1"/>
</dbReference>
<dbReference type="STRING" id="1121291.SAMN02745134_01089"/>
<name>A0A1W1XA11_9CLOT</name>
<accession>A0A1W1XA11</accession>
<keyword evidence="2" id="KW-1185">Reference proteome</keyword>
<proteinExistence type="predicted"/>
<dbReference type="InterPro" id="IPR012340">
    <property type="entry name" value="NA-bd_OB-fold"/>
</dbReference>
<sequence>MKEVGKIKWFGGYNPNSGKLNDYGYIIRKNKPDLYFNRSHIRCKAKELTKGKAVSFETGINFKNNMEQGFKVKLLENDDKEFIFKEEVFQYLSSEEKMKLEADYEENSIISLWQYMDLTLKIRLLFKISAENMDTSILEKLQEENKFIRALIIIAWIKNNQDKKDITYEKAEVLLSVYLKEISNKEGKLEELKSIFPKNREYKVDIKRDWMRWTILEFLQNCNNTNIAVDIEDGNKELINLVTCINEYIKML</sequence>
<reference evidence="1 2" key="1">
    <citation type="submission" date="2017-04" db="EMBL/GenBank/DDBJ databases">
        <authorList>
            <person name="Afonso C.L."/>
            <person name="Miller P.J."/>
            <person name="Scott M.A."/>
            <person name="Spackman E."/>
            <person name="Goraichik I."/>
            <person name="Dimitrov K.M."/>
            <person name="Suarez D.L."/>
            <person name="Swayne D.E."/>
        </authorList>
    </citation>
    <scope>NUCLEOTIDE SEQUENCE [LARGE SCALE GENOMIC DNA]</scope>
    <source>
        <strain evidence="1 2">DSM 12555</strain>
    </source>
</reference>
<gene>
    <name evidence="1" type="ORF">SAMN02745134_01089</name>
</gene>
<dbReference type="SUPFAM" id="SSF50249">
    <property type="entry name" value="Nucleic acid-binding proteins"/>
    <property type="match status" value="1"/>
</dbReference>
<evidence type="ECO:0000313" key="1">
    <source>
        <dbReference type="EMBL" id="SMC20776.1"/>
    </source>
</evidence>
<evidence type="ECO:0000313" key="2">
    <source>
        <dbReference type="Proteomes" id="UP000192468"/>
    </source>
</evidence>
<organism evidence="1 2">
    <name type="scientific">Clostridium acidisoli DSM 12555</name>
    <dbReference type="NCBI Taxonomy" id="1121291"/>
    <lineage>
        <taxon>Bacteria</taxon>
        <taxon>Bacillati</taxon>
        <taxon>Bacillota</taxon>
        <taxon>Clostridia</taxon>
        <taxon>Eubacteriales</taxon>
        <taxon>Clostridiaceae</taxon>
        <taxon>Clostridium</taxon>
    </lineage>
</organism>